<dbReference type="Proteomes" id="UP001249851">
    <property type="component" value="Unassembled WGS sequence"/>
</dbReference>
<proteinExistence type="predicted"/>
<evidence type="ECO:0000256" key="2">
    <source>
        <dbReference type="SAM" id="Phobius"/>
    </source>
</evidence>
<dbReference type="EMBL" id="JARQWQ010000058">
    <property type="protein sequence ID" value="KAK2556066.1"/>
    <property type="molecule type" value="Genomic_DNA"/>
</dbReference>
<feature type="compositionally biased region" description="Polar residues" evidence="1">
    <location>
        <begin position="29"/>
        <end position="45"/>
    </location>
</feature>
<accession>A0AAD9UZX6</accession>
<feature type="region of interest" description="Disordered" evidence="1">
    <location>
        <begin position="568"/>
        <end position="609"/>
    </location>
</feature>
<name>A0AAD9UZX6_ACRCE</name>
<organism evidence="3 4">
    <name type="scientific">Acropora cervicornis</name>
    <name type="common">Staghorn coral</name>
    <dbReference type="NCBI Taxonomy" id="6130"/>
    <lineage>
        <taxon>Eukaryota</taxon>
        <taxon>Metazoa</taxon>
        <taxon>Cnidaria</taxon>
        <taxon>Anthozoa</taxon>
        <taxon>Hexacorallia</taxon>
        <taxon>Scleractinia</taxon>
        <taxon>Astrocoeniina</taxon>
        <taxon>Acroporidae</taxon>
        <taxon>Acropora</taxon>
    </lineage>
</organism>
<keyword evidence="2" id="KW-0812">Transmembrane</keyword>
<feature type="non-terminal residue" evidence="3">
    <location>
        <position position="609"/>
    </location>
</feature>
<feature type="transmembrane region" description="Helical" evidence="2">
    <location>
        <begin position="273"/>
        <end position="293"/>
    </location>
</feature>
<keyword evidence="2" id="KW-0472">Membrane</keyword>
<reference evidence="3" key="1">
    <citation type="journal article" date="2023" name="G3 (Bethesda)">
        <title>Whole genome assembly and annotation of the endangered Caribbean coral Acropora cervicornis.</title>
        <authorList>
            <person name="Selwyn J.D."/>
            <person name="Vollmer S.V."/>
        </authorList>
    </citation>
    <scope>NUCLEOTIDE SEQUENCE</scope>
    <source>
        <strain evidence="3">K2</strain>
    </source>
</reference>
<reference evidence="3" key="2">
    <citation type="journal article" date="2023" name="Science">
        <title>Genomic signatures of disease resistance in endangered staghorn corals.</title>
        <authorList>
            <person name="Vollmer S.V."/>
            <person name="Selwyn J.D."/>
            <person name="Despard B.A."/>
            <person name="Roesel C.L."/>
        </authorList>
    </citation>
    <scope>NUCLEOTIDE SEQUENCE</scope>
    <source>
        <strain evidence="3">K2</strain>
    </source>
</reference>
<feature type="compositionally biased region" description="Polar residues" evidence="1">
    <location>
        <begin position="8"/>
        <end position="17"/>
    </location>
</feature>
<dbReference type="PANTHER" id="PTHR31751">
    <property type="entry name" value="SI:CH211-108C17.2-RELATED-RELATED"/>
    <property type="match status" value="1"/>
</dbReference>
<gene>
    <name evidence="3" type="ORF">P5673_022080</name>
</gene>
<evidence type="ECO:0008006" key="5">
    <source>
        <dbReference type="Google" id="ProtNLM"/>
    </source>
</evidence>
<sequence>ILKELLGETSSTVCSTNDNKEQPDLPQEAASTALYSSDHTGTWQDDSLLASAGIPETSTVLDLNPESLEFLDESEPEYQQESVFLEASTQTEKTEVESVFLEANTQTETTEVVEIAIQTEKTQTDEVVILDDKEDGVDKEMDGIETCMDDDEGTEEEQKGQTNISGEGDPDWTPEEAEHAYQQAGDDNCDQKPNPRLNCEGKNYREEPKAIVFLSKLLLLFQTCHWCFANNPTLSISQSGTMLTIQTSCSHCKRDFTWTSQPLMLGKFPAGNLLLSFAILCSGASINKILVVFKHMGVLVYHFPTYFHHQRHLLIPAVVKYWRGYQAALLQRLQGQEVVLAGDGRHDSMGHSAKYGTYSIFCCTIGYIIHLVLVQANEAGSSSGMEFMGHQRAFTLLLGTGMIIKAFISDRHSQITKWMKDECRELGKPIIDHFFDLWHIGKSELLTILAALHFNWNLNRDQQKDSQGKTKLRVTYPKFKEGEGTVRECRVKQNYGYVAEIFNTLVTTPRGELKQLRDELKAQVPQPIHSMLRDKESIADAKEKFLHRKNKETTICPPTCSDAELTQLQNSATNGNNVEKRPRKTPACKKCGQPRKGHKKGQCSTPISE</sequence>
<evidence type="ECO:0000313" key="4">
    <source>
        <dbReference type="Proteomes" id="UP001249851"/>
    </source>
</evidence>
<feature type="transmembrane region" description="Helical" evidence="2">
    <location>
        <begin position="393"/>
        <end position="410"/>
    </location>
</feature>
<evidence type="ECO:0000313" key="3">
    <source>
        <dbReference type="EMBL" id="KAK2556066.1"/>
    </source>
</evidence>
<dbReference type="PANTHER" id="PTHR31751:SF40">
    <property type="match status" value="1"/>
</dbReference>
<dbReference type="AlphaFoldDB" id="A0AAD9UZX6"/>
<evidence type="ECO:0000256" key="1">
    <source>
        <dbReference type="SAM" id="MobiDB-lite"/>
    </source>
</evidence>
<keyword evidence="2" id="KW-1133">Transmembrane helix</keyword>
<feature type="transmembrane region" description="Helical" evidence="2">
    <location>
        <begin position="355"/>
        <end position="373"/>
    </location>
</feature>
<protein>
    <recommendedName>
        <fullName evidence="5">Transposase</fullName>
    </recommendedName>
</protein>
<feature type="compositionally biased region" description="Polar residues" evidence="1">
    <location>
        <begin position="568"/>
        <end position="577"/>
    </location>
</feature>
<feature type="region of interest" description="Disordered" evidence="1">
    <location>
        <begin position="147"/>
        <end position="194"/>
    </location>
</feature>
<comment type="caution">
    <text evidence="3">The sequence shown here is derived from an EMBL/GenBank/DDBJ whole genome shotgun (WGS) entry which is preliminary data.</text>
</comment>
<feature type="compositionally biased region" description="Basic residues" evidence="1">
    <location>
        <begin position="581"/>
        <end position="601"/>
    </location>
</feature>
<feature type="region of interest" description="Disordered" evidence="1">
    <location>
        <begin position="1"/>
        <end position="49"/>
    </location>
</feature>
<keyword evidence="4" id="KW-1185">Reference proteome</keyword>